<dbReference type="InterPro" id="IPR027417">
    <property type="entry name" value="P-loop_NTPase"/>
</dbReference>
<dbReference type="SMART" id="SM00382">
    <property type="entry name" value="AAA"/>
    <property type="match status" value="2"/>
</dbReference>
<dbReference type="Gene3D" id="3.40.50.300">
    <property type="entry name" value="P-loop containing nucleotide triphosphate hydrolases"/>
    <property type="match status" value="2"/>
</dbReference>
<dbReference type="InterPro" id="IPR017871">
    <property type="entry name" value="ABC_transporter-like_CS"/>
</dbReference>
<sequence length="665" mass="74229">MCQKKEKPSGKDSKEKKPKQSSSSTSKNDQNTSSYTDGINFPPQEVEEEGDEKEGKMEARRNQRSEQMQTDTSVTDDKKQKKLEKKKKERLANAKISEDLKNDRDAFTVVIGSKASVLEGEDTADANVQDISTGSFSVSVCGKELMKNVSLKLSHGRRYGFVGKNGTGKSSLLKLLEWRMIPVPKNISVLLVDQEVPSGETSALDLVVSANEELVKLREEDKALQKDSSSGVDDDDSGEKLAELYKRLEDLGSDSAEPRASKILAGLGFTNDMQVRATQSFSGGWRMRISLARALFMQPSLLLLDEPTNHLDHKAVSWLEEYLCSLKKTLVVVSHNPDFLNKVCTNIIHLHDKSLDFFRGNHDDFKFAYEKQCNEVKKKFEIQRKRDEAAKRSGNKAQQEKFAERKTAKGKTKGKEMDEEGPTPLKPPRKLKSIVLDFPEPTKLPDPLLKLKVSFWYTEKPEFKLLDVDLCINMGTRVAIVGPNGAGKSTLLKLIAGDLVPTEGEVLRSQKLRIGMYSQHFVDQLTMEETPVKYLLRLCSDQEEFSKEEPVRAKLGKFGLPGHRHVASISELSGGEKARVVLASISMSKPHILLLDEPTNHLDEQTKDALAKALDEFTGGVVLVSHEPGLVSLVCKNVDKSEIWVVEDGTVTVFPGSYEEYKENL</sequence>
<dbReference type="GO" id="GO:0005524">
    <property type="term" value="F:ATP binding"/>
    <property type="evidence" value="ECO:0007669"/>
    <property type="project" value="UniProtKB-KW"/>
</dbReference>
<dbReference type="FunFam" id="3.40.50.300:FF:001092">
    <property type="entry name" value="ATP-binding cassette sub-family F member 2"/>
    <property type="match status" value="1"/>
</dbReference>
<evidence type="ECO:0000256" key="1">
    <source>
        <dbReference type="ARBA" id="ARBA00022737"/>
    </source>
</evidence>
<feature type="domain" description="ABC transporter" evidence="5">
    <location>
        <begin position="449"/>
        <end position="665"/>
    </location>
</feature>
<feature type="compositionally biased region" description="Basic and acidic residues" evidence="4">
    <location>
        <begin position="398"/>
        <end position="407"/>
    </location>
</feature>
<dbReference type="AlphaFoldDB" id="V4L3Y6"/>
<dbReference type="InterPro" id="IPR003593">
    <property type="entry name" value="AAA+_ATPase"/>
</dbReference>
<feature type="compositionally biased region" description="Basic and acidic residues" evidence="4">
    <location>
        <begin position="53"/>
        <end position="64"/>
    </location>
</feature>
<feature type="compositionally biased region" description="Basic residues" evidence="4">
    <location>
        <begin position="80"/>
        <end position="89"/>
    </location>
</feature>
<dbReference type="PROSITE" id="PS50893">
    <property type="entry name" value="ABC_TRANSPORTER_2"/>
    <property type="match status" value="2"/>
</dbReference>
<keyword evidence="2" id="KW-0547">Nucleotide-binding</keyword>
<dbReference type="Pfam" id="PF00005">
    <property type="entry name" value="ABC_tran"/>
    <property type="match status" value="2"/>
</dbReference>
<feature type="domain" description="ABC transporter" evidence="5">
    <location>
        <begin position="126"/>
        <end position="377"/>
    </location>
</feature>
<organism evidence="6 7">
    <name type="scientific">Eutrema salsugineum</name>
    <name type="common">Saltwater cress</name>
    <name type="synonym">Sisymbrium salsugineum</name>
    <dbReference type="NCBI Taxonomy" id="72664"/>
    <lineage>
        <taxon>Eukaryota</taxon>
        <taxon>Viridiplantae</taxon>
        <taxon>Streptophyta</taxon>
        <taxon>Embryophyta</taxon>
        <taxon>Tracheophyta</taxon>
        <taxon>Spermatophyta</taxon>
        <taxon>Magnoliopsida</taxon>
        <taxon>eudicotyledons</taxon>
        <taxon>Gunneridae</taxon>
        <taxon>Pentapetalae</taxon>
        <taxon>rosids</taxon>
        <taxon>malvids</taxon>
        <taxon>Brassicales</taxon>
        <taxon>Brassicaceae</taxon>
        <taxon>Eutremeae</taxon>
        <taxon>Eutrema</taxon>
    </lineage>
</organism>
<feature type="region of interest" description="Disordered" evidence="4">
    <location>
        <begin position="1"/>
        <end position="89"/>
    </location>
</feature>
<evidence type="ECO:0000313" key="7">
    <source>
        <dbReference type="Proteomes" id="UP000030689"/>
    </source>
</evidence>
<dbReference type="Proteomes" id="UP000030689">
    <property type="component" value="Unassembled WGS sequence"/>
</dbReference>
<keyword evidence="1" id="KW-0677">Repeat</keyword>
<evidence type="ECO:0000256" key="4">
    <source>
        <dbReference type="SAM" id="MobiDB-lite"/>
    </source>
</evidence>
<keyword evidence="3" id="KW-0067">ATP-binding</keyword>
<feature type="region of interest" description="Disordered" evidence="4">
    <location>
        <begin position="386"/>
        <end position="429"/>
    </location>
</feature>
<dbReference type="STRING" id="72664.V4L3Y6"/>
<name>V4L3Y6_EUTSA</name>
<reference evidence="6 7" key="1">
    <citation type="journal article" date="2013" name="Front. Plant Sci.">
        <title>The Reference Genome of the Halophytic Plant Eutrema salsugineum.</title>
        <authorList>
            <person name="Yang R."/>
            <person name="Jarvis D.E."/>
            <person name="Chen H."/>
            <person name="Beilstein M.A."/>
            <person name="Grimwood J."/>
            <person name="Jenkins J."/>
            <person name="Shu S."/>
            <person name="Prochnik S."/>
            <person name="Xin M."/>
            <person name="Ma C."/>
            <person name="Schmutz J."/>
            <person name="Wing R.A."/>
            <person name="Mitchell-Olds T."/>
            <person name="Schumaker K.S."/>
            <person name="Wang X."/>
        </authorList>
    </citation>
    <scope>NUCLEOTIDE SEQUENCE [LARGE SCALE GENOMIC DNA]</scope>
</reference>
<dbReference type="CDD" id="cd03221">
    <property type="entry name" value="ABCF_EF-3"/>
    <property type="match status" value="2"/>
</dbReference>
<dbReference type="KEGG" id="eus:EUTSA_v10011003mg"/>
<evidence type="ECO:0000256" key="3">
    <source>
        <dbReference type="ARBA" id="ARBA00022840"/>
    </source>
</evidence>
<gene>
    <name evidence="6" type="ORF">EUTSA_v10011003mg</name>
</gene>
<dbReference type="InterPro" id="IPR003439">
    <property type="entry name" value="ABC_transporter-like_ATP-bd"/>
</dbReference>
<evidence type="ECO:0000256" key="2">
    <source>
        <dbReference type="ARBA" id="ARBA00022741"/>
    </source>
</evidence>
<feature type="compositionally biased region" description="Basic and acidic residues" evidence="4">
    <location>
        <begin position="1"/>
        <end position="15"/>
    </location>
</feature>
<dbReference type="EMBL" id="KI517435">
    <property type="protein sequence ID" value="ESQ45015.1"/>
    <property type="molecule type" value="Genomic_DNA"/>
</dbReference>
<dbReference type="SUPFAM" id="SSF52540">
    <property type="entry name" value="P-loop containing nucleoside triphosphate hydrolases"/>
    <property type="match status" value="2"/>
</dbReference>
<dbReference type="PANTHER" id="PTHR19211:SF14">
    <property type="entry name" value="ATP-BINDING CASSETTE SUB-FAMILY F MEMBER 1"/>
    <property type="match status" value="1"/>
</dbReference>
<keyword evidence="7" id="KW-1185">Reference proteome</keyword>
<dbReference type="GO" id="GO:0016887">
    <property type="term" value="F:ATP hydrolysis activity"/>
    <property type="evidence" value="ECO:0007669"/>
    <property type="project" value="InterPro"/>
</dbReference>
<evidence type="ECO:0000313" key="6">
    <source>
        <dbReference type="EMBL" id="ESQ45015.1"/>
    </source>
</evidence>
<dbReference type="PROSITE" id="PS00211">
    <property type="entry name" value="ABC_TRANSPORTER_1"/>
    <property type="match status" value="2"/>
</dbReference>
<dbReference type="PANTHER" id="PTHR19211">
    <property type="entry name" value="ATP-BINDING TRANSPORT PROTEIN-RELATED"/>
    <property type="match status" value="1"/>
</dbReference>
<dbReference type="Gramene" id="ESQ45015">
    <property type="protein sequence ID" value="ESQ45015"/>
    <property type="gene ID" value="EUTSA_v10011003mg"/>
</dbReference>
<proteinExistence type="predicted"/>
<evidence type="ECO:0000259" key="5">
    <source>
        <dbReference type="PROSITE" id="PS50893"/>
    </source>
</evidence>
<feature type="compositionally biased region" description="Low complexity" evidence="4">
    <location>
        <begin position="20"/>
        <end position="34"/>
    </location>
</feature>
<dbReference type="OrthoDB" id="2110130at2759"/>
<dbReference type="eggNOG" id="KOG0066">
    <property type="taxonomic scope" value="Eukaryota"/>
</dbReference>
<dbReference type="FunFam" id="3.40.50.300:FF:000011">
    <property type="entry name" value="Putative ABC transporter ATP-binding component"/>
    <property type="match status" value="1"/>
</dbReference>
<dbReference type="InterPro" id="IPR050611">
    <property type="entry name" value="ABCF"/>
</dbReference>
<protein>
    <recommendedName>
        <fullName evidence="5">ABC transporter domain-containing protein</fullName>
    </recommendedName>
</protein>
<accession>V4L3Y6</accession>